<name>A0A7C5LSQ5_9PROT</name>
<dbReference type="CDD" id="cd01297">
    <property type="entry name" value="D-aminoacylase"/>
    <property type="match status" value="1"/>
</dbReference>
<dbReference type="Gene3D" id="3.20.20.140">
    <property type="entry name" value="Metal-dependent hydrolases"/>
    <property type="match status" value="2"/>
</dbReference>
<dbReference type="SUPFAM" id="SSF51556">
    <property type="entry name" value="Metallo-dependent hydrolases"/>
    <property type="match status" value="1"/>
</dbReference>
<reference evidence="2" key="1">
    <citation type="journal article" date="2020" name="mSystems">
        <title>Genome- and Community-Level Interaction Insights into Carbon Utilization and Element Cycling Functions of Hydrothermarchaeota in Hydrothermal Sediment.</title>
        <authorList>
            <person name="Zhou Z."/>
            <person name="Liu Y."/>
            <person name="Xu W."/>
            <person name="Pan J."/>
            <person name="Luo Z.H."/>
            <person name="Li M."/>
        </authorList>
    </citation>
    <scope>NUCLEOTIDE SEQUENCE [LARGE SCALE GENOMIC DNA]</scope>
    <source>
        <strain evidence="2">HyVt-485</strain>
    </source>
</reference>
<dbReference type="InterPro" id="IPR011059">
    <property type="entry name" value="Metal-dep_hydrolase_composite"/>
</dbReference>
<dbReference type="InterPro" id="IPR032466">
    <property type="entry name" value="Metal_Hydrolase"/>
</dbReference>
<proteinExistence type="predicted"/>
<dbReference type="Gene3D" id="2.30.40.10">
    <property type="entry name" value="Urease, subunit C, domain 1"/>
    <property type="match status" value="1"/>
</dbReference>
<gene>
    <name evidence="2" type="ORF">ENJ42_02955</name>
</gene>
<dbReference type="PANTHER" id="PTHR11647">
    <property type="entry name" value="HYDRANTOINASE/DIHYDROPYRIMIDINASE FAMILY MEMBER"/>
    <property type="match status" value="1"/>
</dbReference>
<dbReference type="PANTHER" id="PTHR11647:SF1">
    <property type="entry name" value="COLLAPSIN RESPONSE MEDIATOR PROTEIN"/>
    <property type="match status" value="1"/>
</dbReference>
<evidence type="ECO:0000259" key="1">
    <source>
        <dbReference type="Pfam" id="PF07969"/>
    </source>
</evidence>
<accession>A0A7C5LSQ5</accession>
<dbReference type="GO" id="GO:0005829">
    <property type="term" value="C:cytosol"/>
    <property type="evidence" value="ECO:0007669"/>
    <property type="project" value="TreeGrafter"/>
</dbReference>
<dbReference type="Proteomes" id="UP000885830">
    <property type="component" value="Unassembled WGS sequence"/>
</dbReference>
<feature type="domain" description="Amidohydrolase 3" evidence="1">
    <location>
        <begin position="43"/>
        <end position="353"/>
    </location>
</feature>
<comment type="caution">
    <text evidence="2">The sequence shown here is derived from an EMBL/GenBank/DDBJ whole genome shotgun (WGS) entry which is preliminary data.</text>
</comment>
<dbReference type="InterPro" id="IPR050378">
    <property type="entry name" value="Metallo-dep_Hydrolases_sf"/>
</dbReference>
<sequence>MYDLKIINGIVIDGTGAPGFKADIAIKDGKIVAIGQCDGEAQETIDAQGAIVTPGFIDLHTHYDGQISWDEELKPSVNHGVTTIVTGNCGVGFAPCRQNDHDKLVRLMEGVEDIPGTALHEGITWNWESFPDYMDALDAMPHTLDFALMLPHDPLRVYVMGDRAICEEQATPKDIETMKAITHEALAAGAVGFSTGRSDFHRSMDGDWTPASEAAPGELAGIASAFNDFDYGVLHAVNDFNQERPGDQFDEEFDILETFFRAAPGHKASMTLMQRDMVPDHWKRIIKRAEDLQKDGVDLRLQCAPRGIGVFLGLQSTFHPLMAFPSYIEIADKPLSERVELLRDPALKTKMLAETPVKLAGPGSSIPPMTDSMIAMTEMLSAKMFRLIPDAGGKLEYEQGYESSAHALAQKKGESVWSVLYDWLLEDDGKAMIYFPAYNYTDMNYNAVHTMMTHDLALPGLSDGGAHVGFICDASFPTYLLSYWTRDRKDKQIPLERAVQMLTADCADYLGLQDRGRLQIGKKADINIIDYENLNLHTPTMVYDLPAGSGRLLQPVSGYKATIVSGQPVVLDGEVTKARPGRLVRMGRVL</sequence>
<feature type="domain" description="Amidohydrolase 3" evidence="1">
    <location>
        <begin position="444"/>
        <end position="570"/>
    </location>
</feature>
<dbReference type="SUPFAM" id="SSF51338">
    <property type="entry name" value="Composite domain of metallo-dependent hydrolases"/>
    <property type="match status" value="1"/>
</dbReference>
<dbReference type="GO" id="GO:0016812">
    <property type="term" value="F:hydrolase activity, acting on carbon-nitrogen (but not peptide) bonds, in cyclic amides"/>
    <property type="evidence" value="ECO:0007669"/>
    <property type="project" value="TreeGrafter"/>
</dbReference>
<dbReference type="AlphaFoldDB" id="A0A7C5LSQ5"/>
<dbReference type="Pfam" id="PF07969">
    <property type="entry name" value="Amidohydro_3"/>
    <property type="match status" value="2"/>
</dbReference>
<dbReference type="EMBL" id="DRMJ01000143">
    <property type="protein sequence ID" value="HHL42554.1"/>
    <property type="molecule type" value="Genomic_DNA"/>
</dbReference>
<organism evidence="2">
    <name type="scientific">Hellea balneolensis</name>
    <dbReference type="NCBI Taxonomy" id="287478"/>
    <lineage>
        <taxon>Bacteria</taxon>
        <taxon>Pseudomonadati</taxon>
        <taxon>Pseudomonadota</taxon>
        <taxon>Alphaproteobacteria</taxon>
        <taxon>Maricaulales</taxon>
        <taxon>Robiginitomaculaceae</taxon>
        <taxon>Hellea</taxon>
    </lineage>
</organism>
<dbReference type="InterPro" id="IPR013108">
    <property type="entry name" value="Amidohydro_3"/>
</dbReference>
<evidence type="ECO:0000313" key="2">
    <source>
        <dbReference type="EMBL" id="HHL42554.1"/>
    </source>
</evidence>
<protein>
    <submittedName>
        <fullName evidence="2">D-aminoacylase</fullName>
    </submittedName>
</protein>